<dbReference type="CDD" id="cd11375">
    <property type="entry name" value="Peptidase_M54"/>
    <property type="match status" value="1"/>
</dbReference>
<evidence type="ECO:0000313" key="8">
    <source>
        <dbReference type="EMBL" id="KAJ9142798.1"/>
    </source>
</evidence>
<proteinExistence type="predicted"/>
<comment type="cofactor">
    <cofactor evidence="1">
        <name>Zn(2+)</name>
        <dbReference type="ChEBI" id="CHEBI:29105"/>
    </cofactor>
</comment>
<keyword evidence="6" id="KW-0482">Metalloprotease</keyword>
<dbReference type="Pfam" id="PF07998">
    <property type="entry name" value="Peptidase_M54"/>
    <property type="match status" value="1"/>
</dbReference>
<evidence type="ECO:0000256" key="3">
    <source>
        <dbReference type="ARBA" id="ARBA00022723"/>
    </source>
</evidence>
<dbReference type="InterPro" id="IPR012962">
    <property type="entry name" value="Pept_M54_archaemetzincn"/>
</dbReference>
<keyword evidence="3" id="KW-0479">Metal-binding</keyword>
<dbReference type="Proteomes" id="UP001174691">
    <property type="component" value="Unassembled WGS sequence"/>
</dbReference>
<sequence length="463" mass="50987">MPRLRSSKSACTHDALQADPSPHAEEAGFSRLSPAQLAAAADPSGRVPGSSKAKAIVLDGGVDDAADRAACYPTPLVLPGDDLAADPEYGGQSLRSWIELPQRNAVTARRKTLYVAAPPDIEDDVSFMSRWTVPLGRATARQKPQPKPLDPNHVVEYLAAFYHGLSVKPFPRPFRFVPWDNKPSAEAKNSELPSFVGLAVGNACTRIQARPSPDGRFRRQLQLTDLLDALIEDLPADAYAVILLVDHDLYEDEDDTFCCGRAYGGSRVCVVSSARYRPELDKDCDIDLEHMWPASHCAEYINKMCGVKRSASRSNSRSKSCLPPSDGGGELSHLKPLRAAVEAAKKASAPGEDPYALWLSRYVRTAAHELGHCFGLDHCVWYACMMQGTTCLEEDVRQPPYLCPVCTNKVARAVLSVTRRVKEDTYLAERDRALLDFCEKWKDNAMFAGYAAWLEVMLDHPVQ</sequence>
<evidence type="ECO:0000256" key="6">
    <source>
        <dbReference type="ARBA" id="ARBA00023049"/>
    </source>
</evidence>
<dbReference type="GO" id="GO:0046872">
    <property type="term" value="F:metal ion binding"/>
    <property type="evidence" value="ECO:0007669"/>
    <property type="project" value="UniProtKB-KW"/>
</dbReference>
<reference evidence="8" key="1">
    <citation type="submission" date="2022-07" db="EMBL/GenBank/DDBJ databases">
        <title>Fungi with potential for degradation of polypropylene.</title>
        <authorList>
            <person name="Gostincar C."/>
        </authorList>
    </citation>
    <scope>NUCLEOTIDE SEQUENCE</scope>
    <source>
        <strain evidence="8">EXF-13287</strain>
    </source>
</reference>
<dbReference type="AlphaFoldDB" id="A0AA38VNH0"/>
<dbReference type="InterPro" id="IPR024079">
    <property type="entry name" value="MetalloPept_cat_dom_sf"/>
</dbReference>
<dbReference type="GO" id="GO:0006508">
    <property type="term" value="P:proteolysis"/>
    <property type="evidence" value="ECO:0007669"/>
    <property type="project" value="UniProtKB-KW"/>
</dbReference>
<gene>
    <name evidence="8" type="ORF">NKR19_g7107</name>
</gene>
<feature type="region of interest" description="Disordered" evidence="7">
    <location>
        <begin position="1"/>
        <end position="28"/>
    </location>
</feature>
<evidence type="ECO:0000256" key="4">
    <source>
        <dbReference type="ARBA" id="ARBA00022801"/>
    </source>
</evidence>
<dbReference type="PANTHER" id="PTHR15910">
    <property type="entry name" value="ARCHAEMETZINCIN"/>
    <property type="match status" value="1"/>
</dbReference>
<evidence type="ECO:0000256" key="1">
    <source>
        <dbReference type="ARBA" id="ARBA00001947"/>
    </source>
</evidence>
<keyword evidence="9" id="KW-1185">Reference proteome</keyword>
<protein>
    <submittedName>
        <fullName evidence="8">Zinc ion binding</fullName>
    </submittedName>
</protein>
<evidence type="ECO:0000256" key="5">
    <source>
        <dbReference type="ARBA" id="ARBA00022833"/>
    </source>
</evidence>
<dbReference type="SUPFAM" id="SSF55486">
    <property type="entry name" value="Metalloproteases ('zincins'), catalytic domain"/>
    <property type="match status" value="1"/>
</dbReference>
<keyword evidence="4" id="KW-0378">Hydrolase</keyword>
<name>A0AA38VNH0_9PEZI</name>
<organism evidence="8 9">
    <name type="scientific">Coniochaeta hoffmannii</name>
    <dbReference type="NCBI Taxonomy" id="91930"/>
    <lineage>
        <taxon>Eukaryota</taxon>
        <taxon>Fungi</taxon>
        <taxon>Dikarya</taxon>
        <taxon>Ascomycota</taxon>
        <taxon>Pezizomycotina</taxon>
        <taxon>Sordariomycetes</taxon>
        <taxon>Sordariomycetidae</taxon>
        <taxon>Coniochaetales</taxon>
        <taxon>Coniochaetaceae</taxon>
        <taxon>Coniochaeta</taxon>
    </lineage>
</organism>
<accession>A0AA38VNH0</accession>
<evidence type="ECO:0000313" key="9">
    <source>
        <dbReference type="Proteomes" id="UP001174691"/>
    </source>
</evidence>
<evidence type="ECO:0000256" key="7">
    <source>
        <dbReference type="SAM" id="MobiDB-lite"/>
    </source>
</evidence>
<dbReference type="GO" id="GO:0008237">
    <property type="term" value="F:metallopeptidase activity"/>
    <property type="evidence" value="ECO:0007669"/>
    <property type="project" value="UniProtKB-KW"/>
</dbReference>
<dbReference type="Gene3D" id="3.40.390.10">
    <property type="entry name" value="Collagenase (Catalytic Domain)"/>
    <property type="match status" value="1"/>
</dbReference>
<comment type="caution">
    <text evidence="8">The sequence shown here is derived from an EMBL/GenBank/DDBJ whole genome shotgun (WGS) entry which is preliminary data.</text>
</comment>
<dbReference type="EMBL" id="JANBVN010000119">
    <property type="protein sequence ID" value="KAJ9142798.1"/>
    <property type="molecule type" value="Genomic_DNA"/>
</dbReference>
<evidence type="ECO:0000256" key="2">
    <source>
        <dbReference type="ARBA" id="ARBA00022670"/>
    </source>
</evidence>
<keyword evidence="2" id="KW-0645">Protease</keyword>
<dbReference type="PANTHER" id="PTHR15910:SF1">
    <property type="entry name" value="ARCHAEMETZINCIN-2"/>
    <property type="match status" value="1"/>
</dbReference>
<keyword evidence="5" id="KW-0862">Zinc</keyword>